<accession>A0ABU8FB77</accession>
<dbReference type="InterPro" id="IPR020536">
    <property type="entry name" value="ThiI_AANH"/>
</dbReference>
<keyword evidence="6 9" id="KW-0067">ATP-binding</keyword>
<feature type="binding site" evidence="9">
    <location>
        <begin position="209"/>
        <end position="210"/>
    </location>
    <ligand>
        <name>ATP</name>
        <dbReference type="ChEBI" id="CHEBI:30616"/>
    </ligand>
</feature>
<organism evidence="11 12">
    <name type="scientific">Bacillus bruguierae</name>
    <dbReference type="NCBI Taxonomy" id="3127667"/>
    <lineage>
        <taxon>Bacteria</taxon>
        <taxon>Bacillati</taxon>
        <taxon>Bacillota</taxon>
        <taxon>Bacilli</taxon>
        <taxon>Bacillales</taxon>
        <taxon>Bacillaceae</taxon>
        <taxon>Bacillus</taxon>
    </lineage>
</organism>
<dbReference type="SMART" id="SM00981">
    <property type="entry name" value="THUMP"/>
    <property type="match status" value="1"/>
</dbReference>
<evidence type="ECO:0000256" key="8">
    <source>
        <dbReference type="ARBA" id="ARBA00022977"/>
    </source>
</evidence>
<dbReference type="InterPro" id="IPR050102">
    <property type="entry name" value="tRNA_sulfurtransferase_ThiI"/>
</dbReference>
<evidence type="ECO:0000313" key="11">
    <source>
        <dbReference type="EMBL" id="MEI4799933.1"/>
    </source>
</evidence>
<feature type="binding site" evidence="9">
    <location>
        <position position="266"/>
    </location>
    <ligand>
        <name>ATP</name>
        <dbReference type="ChEBI" id="CHEBI:30616"/>
    </ligand>
</feature>
<dbReference type="CDD" id="cd11716">
    <property type="entry name" value="THUMP_ThiI"/>
    <property type="match status" value="1"/>
</dbReference>
<evidence type="ECO:0000259" key="10">
    <source>
        <dbReference type="PROSITE" id="PS51165"/>
    </source>
</evidence>
<evidence type="ECO:0000256" key="2">
    <source>
        <dbReference type="ARBA" id="ARBA00022490"/>
    </source>
</evidence>
<dbReference type="NCBIfam" id="TIGR00342">
    <property type="entry name" value="tRNA uracil 4-sulfurtransferase ThiI"/>
    <property type="match status" value="1"/>
</dbReference>
<comment type="subcellular location">
    <subcellularLocation>
        <location evidence="1 9">Cytoplasm</location>
    </subcellularLocation>
</comment>
<evidence type="ECO:0000256" key="7">
    <source>
        <dbReference type="ARBA" id="ARBA00022884"/>
    </source>
</evidence>
<gene>
    <name evidence="9 11" type="primary">thiI</name>
    <name evidence="11" type="ORF">WAZ07_01100</name>
</gene>
<dbReference type="Pfam" id="PF02568">
    <property type="entry name" value="ThiI"/>
    <property type="match status" value="1"/>
</dbReference>
<dbReference type="GO" id="GO:0140741">
    <property type="term" value="F:tRNA-uracil-4 sulfurtransferase activity"/>
    <property type="evidence" value="ECO:0007669"/>
    <property type="project" value="UniProtKB-EC"/>
</dbReference>
<dbReference type="InterPro" id="IPR049961">
    <property type="entry name" value="ThiI_N"/>
</dbReference>
<comment type="function">
    <text evidence="9">Catalyzes the ATP-dependent transfer of a sulfur to tRNA to produce 4-thiouridine in position 8 of tRNAs, which functions as a near-UV photosensor. Also catalyzes the transfer of sulfur to the sulfur carrier protein ThiS, forming ThiS-thiocarboxylate. This is a step in the synthesis of thiazole, in the thiamine biosynthesis pathway. The sulfur is donated as persulfide by IscS.</text>
</comment>
<evidence type="ECO:0000256" key="6">
    <source>
        <dbReference type="ARBA" id="ARBA00022840"/>
    </source>
</evidence>
<evidence type="ECO:0000256" key="1">
    <source>
        <dbReference type="ARBA" id="ARBA00004496"/>
    </source>
</evidence>
<feature type="binding site" evidence="9">
    <location>
        <position position="297"/>
    </location>
    <ligand>
        <name>ATP</name>
        <dbReference type="ChEBI" id="CHEBI:30616"/>
    </ligand>
</feature>
<comment type="catalytic activity">
    <reaction evidence="9">
        <text>[ThiS sulfur-carrier protein]-C-terminal Gly-Gly-AMP + S-sulfanyl-L-cysteinyl-[cysteine desulfurase] + AH2 = [ThiS sulfur-carrier protein]-C-terminal-Gly-aminoethanethioate + L-cysteinyl-[cysteine desulfurase] + A + AMP + 2 H(+)</text>
        <dbReference type="Rhea" id="RHEA:43340"/>
        <dbReference type="Rhea" id="RHEA-COMP:12157"/>
        <dbReference type="Rhea" id="RHEA-COMP:12158"/>
        <dbReference type="Rhea" id="RHEA-COMP:12910"/>
        <dbReference type="Rhea" id="RHEA-COMP:19908"/>
        <dbReference type="ChEBI" id="CHEBI:13193"/>
        <dbReference type="ChEBI" id="CHEBI:15378"/>
        <dbReference type="ChEBI" id="CHEBI:17499"/>
        <dbReference type="ChEBI" id="CHEBI:29950"/>
        <dbReference type="ChEBI" id="CHEBI:61963"/>
        <dbReference type="ChEBI" id="CHEBI:90618"/>
        <dbReference type="ChEBI" id="CHEBI:232372"/>
        <dbReference type="ChEBI" id="CHEBI:456215"/>
    </reaction>
</comment>
<dbReference type="EMBL" id="JBAWSX010000001">
    <property type="protein sequence ID" value="MEI4799933.1"/>
    <property type="molecule type" value="Genomic_DNA"/>
</dbReference>
<dbReference type="PROSITE" id="PS51165">
    <property type="entry name" value="THUMP"/>
    <property type="match status" value="1"/>
</dbReference>
<dbReference type="SUPFAM" id="SSF143437">
    <property type="entry name" value="THUMP domain-like"/>
    <property type="match status" value="1"/>
</dbReference>
<evidence type="ECO:0000256" key="3">
    <source>
        <dbReference type="ARBA" id="ARBA00022555"/>
    </source>
</evidence>
<dbReference type="InterPro" id="IPR054173">
    <property type="entry name" value="ThiI_fer"/>
</dbReference>
<name>A0ABU8FB77_9BACI</name>
<proteinExistence type="inferred from homology"/>
<dbReference type="InterPro" id="IPR014729">
    <property type="entry name" value="Rossmann-like_a/b/a_fold"/>
</dbReference>
<keyword evidence="12" id="KW-1185">Reference proteome</keyword>
<dbReference type="EC" id="2.8.1.4" evidence="9"/>
<dbReference type="SUPFAM" id="SSF52402">
    <property type="entry name" value="Adenine nucleotide alpha hydrolases-like"/>
    <property type="match status" value="1"/>
</dbReference>
<dbReference type="InterPro" id="IPR004114">
    <property type="entry name" value="THUMP_dom"/>
</dbReference>
<feature type="domain" description="THUMP" evidence="10">
    <location>
        <begin position="61"/>
        <end position="166"/>
    </location>
</feature>
<feature type="binding site" evidence="9">
    <location>
        <begin position="184"/>
        <end position="185"/>
    </location>
    <ligand>
        <name>ATP</name>
        <dbReference type="ChEBI" id="CHEBI:30616"/>
    </ligand>
</feature>
<evidence type="ECO:0000256" key="4">
    <source>
        <dbReference type="ARBA" id="ARBA00022679"/>
    </source>
</evidence>
<keyword evidence="5 9" id="KW-0547">Nucleotide-binding</keyword>
<dbReference type="CDD" id="cd01712">
    <property type="entry name" value="PPase_ThiI"/>
    <property type="match status" value="1"/>
</dbReference>
<dbReference type="PANTHER" id="PTHR43209">
    <property type="entry name" value="TRNA SULFURTRANSFERASE"/>
    <property type="match status" value="1"/>
</dbReference>
<evidence type="ECO:0000256" key="5">
    <source>
        <dbReference type="ARBA" id="ARBA00022741"/>
    </source>
</evidence>
<dbReference type="Pfam" id="PF02926">
    <property type="entry name" value="THUMP"/>
    <property type="match status" value="1"/>
</dbReference>
<dbReference type="HAMAP" id="MF_00021">
    <property type="entry name" value="ThiI"/>
    <property type="match status" value="1"/>
</dbReference>
<comment type="similarity">
    <text evidence="9">Belongs to the ThiI family.</text>
</comment>
<keyword evidence="3 9" id="KW-0820">tRNA-binding</keyword>
<keyword evidence="8 9" id="KW-0784">Thiamine biosynthesis</keyword>
<dbReference type="InterPro" id="IPR049962">
    <property type="entry name" value="THUMP_ThiI"/>
</dbReference>
<evidence type="ECO:0000256" key="9">
    <source>
        <dbReference type="HAMAP-Rule" id="MF_00021"/>
    </source>
</evidence>
<sequence length="403" mass="45793">MMTYEYILVRYGEMTTKGKNRSKFVSTLKDNVKHKLKKFTNLKIDATHDRMYIQLNGEDHEAVAEKLQDVFGIHKFNLAMKVPTDLEEIKKGALAAFLQVKRDVKTFKITVHRSYKHFPMQTMELLPEIGGYILQNTEDITVDVHNPDVNIRVEIRSGYSYIMCDERMGAGGLPVGVGGKVMLLLSGGIDSPVAAYLTMKRGVAVEAIHFHSPPFTSERAKQKVIDLTQELTKYCKRVTLHLVPFTEVQKTINKEIPSSYSMTIMRRMMMRIAERIAEERNALALATGESLGQVASQTLDSMHTINEVTNYPIIRPLIAMDKLEIIKIANEIGTYDISIRPYEDCCTVFTPASPTTKPKREKANKFESYYDFTPLIESAVANTEKMVLQTVEVAEEEKFEDLF</sequence>
<keyword evidence="4 9" id="KW-0808">Transferase</keyword>
<comment type="caution">
    <text evidence="11">The sequence shown here is derived from an EMBL/GenBank/DDBJ whole genome shotgun (WGS) entry which is preliminary data.</text>
</comment>
<dbReference type="Proteomes" id="UP001372526">
    <property type="component" value="Unassembled WGS sequence"/>
</dbReference>
<dbReference type="PANTHER" id="PTHR43209:SF1">
    <property type="entry name" value="TRNA SULFURTRANSFERASE"/>
    <property type="match status" value="1"/>
</dbReference>
<keyword evidence="7 9" id="KW-0694">RNA-binding</keyword>
<comment type="catalytic activity">
    <reaction evidence="9">
        <text>[ThiI sulfur-carrier protein]-S-sulfanyl-L-cysteine + a uridine in tRNA + 2 reduced [2Fe-2S]-[ferredoxin] + ATP + H(+) = [ThiI sulfur-carrier protein]-L-cysteine + a 4-thiouridine in tRNA + 2 oxidized [2Fe-2S]-[ferredoxin] + AMP + diphosphate</text>
        <dbReference type="Rhea" id="RHEA:24176"/>
        <dbReference type="Rhea" id="RHEA-COMP:10000"/>
        <dbReference type="Rhea" id="RHEA-COMP:10001"/>
        <dbReference type="Rhea" id="RHEA-COMP:13337"/>
        <dbReference type="Rhea" id="RHEA-COMP:13338"/>
        <dbReference type="Rhea" id="RHEA-COMP:13339"/>
        <dbReference type="Rhea" id="RHEA-COMP:13340"/>
        <dbReference type="ChEBI" id="CHEBI:15378"/>
        <dbReference type="ChEBI" id="CHEBI:29950"/>
        <dbReference type="ChEBI" id="CHEBI:30616"/>
        <dbReference type="ChEBI" id="CHEBI:33019"/>
        <dbReference type="ChEBI" id="CHEBI:33737"/>
        <dbReference type="ChEBI" id="CHEBI:33738"/>
        <dbReference type="ChEBI" id="CHEBI:61963"/>
        <dbReference type="ChEBI" id="CHEBI:65315"/>
        <dbReference type="ChEBI" id="CHEBI:136798"/>
        <dbReference type="ChEBI" id="CHEBI:456215"/>
        <dbReference type="EC" id="2.8.1.4"/>
    </reaction>
</comment>
<keyword evidence="2 9" id="KW-0963">Cytoplasm</keyword>
<dbReference type="Pfam" id="PF22025">
    <property type="entry name" value="ThiI_fer"/>
    <property type="match status" value="1"/>
</dbReference>
<reference evidence="11 12" key="1">
    <citation type="submission" date="2024-01" db="EMBL/GenBank/DDBJ databases">
        <title>Seven novel Bacillus-like species.</title>
        <authorList>
            <person name="Liu G."/>
        </authorList>
    </citation>
    <scope>NUCLEOTIDE SEQUENCE [LARGE SCALE GENOMIC DNA]</scope>
    <source>
        <strain evidence="11 12">FJAT-51639</strain>
    </source>
</reference>
<evidence type="ECO:0000313" key="12">
    <source>
        <dbReference type="Proteomes" id="UP001372526"/>
    </source>
</evidence>
<dbReference type="RefSeq" id="WP_090918208.1">
    <property type="nucleotide sequence ID" value="NZ_JBAWSX010000001.1"/>
</dbReference>
<dbReference type="InterPro" id="IPR003720">
    <property type="entry name" value="tRNA_STrfase"/>
</dbReference>
<dbReference type="Gene3D" id="3.30.2130.30">
    <property type="match status" value="1"/>
</dbReference>
<comment type="pathway">
    <text evidence="9">Cofactor biosynthesis; thiamine diphosphate biosynthesis.</text>
</comment>
<dbReference type="Gene3D" id="3.40.50.620">
    <property type="entry name" value="HUPs"/>
    <property type="match status" value="1"/>
</dbReference>
<feature type="binding site" evidence="9">
    <location>
        <position position="288"/>
    </location>
    <ligand>
        <name>ATP</name>
        <dbReference type="ChEBI" id="CHEBI:30616"/>
    </ligand>
</feature>
<protein>
    <recommendedName>
        <fullName evidence="9">Probable tRNA sulfurtransferase</fullName>
        <ecNumber evidence="9">2.8.1.4</ecNumber>
    </recommendedName>
    <alternativeName>
        <fullName evidence="9">Sulfur carrier protein ThiS sulfurtransferase</fullName>
    </alternativeName>
    <alternativeName>
        <fullName evidence="9">Thiamine biosynthesis protein ThiI</fullName>
    </alternativeName>
    <alternativeName>
        <fullName evidence="9">tRNA 4-thiouridine synthase</fullName>
    </alternativeName>
</protein>